<dbReference type="Pfam" id="PF02823">
    <property type="entry name" value="ATP-synt_DE_N"/>
    <property type="match status" value="1"/>
</dbReference>
<keyword evidence="8" id="KW-0375">Hydrogen ion transport</keyword>
<comment type="caution">
    <text evidence="11">The sequence shown here is derived from an EMBL/GenBank/DDBJ whole genome shotgun (WGS) entry which is preliminary data.</text>
</comment>
<dbReference type="EMBL" id="PCYL01000029">
    <property type="protein sequence ID" value="PIR46734.1"/>
    <property type="molecule type" value="Genomic_DNA"/>
</dbReference>
<gene>
    <name evidence="8 11" type="primary">atpC</name>
    <name evidence="11" type="ORF">COV07_02615</name>
</gene>
<dbReference type="InterPro" id="IPR020546">
    <property type="entry name" value="ATP_synth_F1_dsu/esu_N"/>
</dbReference>
<dbReference type="Gene3D" id="2.60.15.10">
    <property type="entry name" value="F0F1 ATP synthase delta/epsilon subunit, N-terminal"/>
    <property type="match status" value="1"/>
</dbReference>
<evidence type="ECO:0000256" key="7">
    <source>
        <dbReference type="ARBA" id="ARBA00023310"/>
    </source>
</evidence>
<evidence type="ECO:0000256" key="5">
    <source>
        <dbReference type="ARBA" id="ARBA00023136"/>
    </source>
</evidence>
<dbReference type="GO" id="GO:0005524">
    <property type="term" value="F:ATP binding"/>
    <property type="evidence" value="ECO:0007669"/>
    <property type="project" value="UniProtKB-UniRule"/>
</dbReference>
<keyword evidence="5 8" id="KW-0472">Membrane</keyword>
<evidence type="ECO:0000259" key="10">
    <source>
        <dbReference type="Pfam" id="PF02823"/>
    </source>
</evidence>
<evidence type="ECO:0000256" key="3">
    <source>
        <dbReference type="ARBA" id="ARBA00022448"/>
    </source>
</evidence>
<comment type="subcellular location">
    <subcellularLocation>
        <location evidence="8">Cell membrane</location>
        <topology evidence="8">Peripheral membrane protein</topology>
    </subcellularLocation>
    <subcellularLocation>
        <location evidence="1">Endomembrane system</location>
        <topology evidence="1">Peripheral membrane protein</topology>
    </subcellularLocation>
</comment>
<dbReference type="GO" id="GO:0005886">
    <property type="term" value="C:plasma membrane"/>
    <property type="evidence" value="ECO:0007669"/>
    <property type="project" value="UniProtKB-SubCell"/>
</dbReference>
<evidence type="ECO:0000313" key="11">
    <source>
        <dbReference type="EMBL" id="PIR46734.1"/>
    </source>
</evidence>
<comment type="similarity">
    <text evidence="2 8 9">Belongs to the ATPase epsilon chain family.</text>
</comment>
<dbReference type="HAMAP" id="MF_00530">
    <property type="entry name" value="ATP_synth_epsil_bac"/>
    <property type="match status" value="1"/>
</dbReference>
<keyword evidence="6 8" id="KW-0139">CF(1)</keyword>
<keyword evidence="7 8" id="KW-0066">ATP synthesis</keyword>
<keyword evidence="4 8" id="KW-0406">Ion transport</keyword>
<proteinExistence type="inferred from homology"/>
<evidence type="ECO:0000256" key="8">
    <source>
        <dbReference type="HAMAP-Rule" id="MF_00530"/>
    </source>
</evidence>
<sequence length="142" mass="15946">MKTFDLRVIKPERLIFEGKAISVRFPTSDGQIQIFATHEPIIGKAGIGELMVEAVDAKGNKIELPFAIAGGFFEMSNDNMTILAGRAEHVRELDVARAKEARLRARQLLEEAKEKTPAYEGLVREFNKESNRVTLAERYGKK</sequence>
<protein>
    <recommendedName>
        <fullName evidence="8">ATP synthase epsilon chain</fullName>
    </recommendedName>
    <alternativeName>
        <fullName evidence="8">ATP synthase F1 sector epsilon subunit</fullName>
    </alternativeName>
    <alternativeName>
        <fullName evidence="8">F-ATPase epsilon subunit</fullName>
    </alternativeName>
</protein>
<dbReference type="PANTHER" id="PTHR13822">
    <property type="entry name" value="ATP SYNTHASE DELTA/EPSILON CHAIN"/>
    <property type="match status" value="1"/>
</dbReference>
<evidence type="ECO:0000256" key="4">
    <source>
        <dbReference type="ARBA" id="ARBA00023065"/>
    </source>
</evidence>
<dbReference type="SUPFAM" id="SSF51344">
    <property type="entry name" value="Epsilon subunit of F1F0-ATP synthase N-terminal domain"/>
    <property type="match status" value="1"/>
</dbReference>
<feature type="domain" description="ATP synthase F1 complex delta/epsilon subunit N-terminal" evidence="10">
    <location>
        <begin position="4"/>
        <end position="87"/>
    </location>
</feature>
<keyword evidence="8" id="KW-1003">Cell membrane</keyword>
<evidence type="ECO:0000256" key="2">
    <source>
        <dbReference type="ARBA" id="ARBA00005712"/>
    </source>
</evidence>
<dbReference type="GO" id="GO:0046933">
    <property type="term" value="F:proton-transporting ATP synthase activity, rotational mechanism"/>
    <property type="evidence" value="ECO:0007669"/>
    <property type="project" value="UniProtKB-UniRule"/>
</dbReference>
<dbReference type="InterPro" id="IPR036771">
    <property type="entry name" value="ATPsynth_dsu/esu_N"/>
</dbReference>
<dbReference type="Proteomes" id="UP000230833">
    <property type="component" value="Unassembled WGS sequence"/>
</dbReference>
<dbReference type="AlphaFoldDB" id="A0A2H0RL42"/>
<dbReference type="NCBIfam" id="TIGR01216">
    <property type="entry name" value="ATP_synt_epsi"/>
    <property type="match status" value="1"/>
</dbReference>
<comment type="function">
    <text evidence="8">Produces ATP from ADP in the presence of a proton gradient across the membrane.</text>
</comment>
<evidence type="ECO:0000256" key="6">
    <source>
        <dbReference type="ARBA" id="ARBA00023196"/>
    </source>
</evidence>
<dbReference type="CDD" id="cd12152">
    <property type="entry name" value="F1-ATPase_delta"/>
    <property type="match status" value="1"/>
</dbReference>
<evidence type="ECO:0000256" key="9">
    <source>
        <dbReference type="RuleBase" id="RU003656"/>
    </source>
</evidence>
<dbReference type="PANTHER" id="PTHR13822:SF10">
    <property type="entry name" value="ATP SYNTHASE EPSILON CHAIN, CHLOROPLASTIC"/>
    <property type="match status" value="1"/>
</dbReference>
<comment type="subunit">
    <text evidence="8 9">F-type ATPases have 2 components, CF(1) - the catalytic core - and CF(0) - the membrane proton channel. CF(1) has five subunits: alpha(3), beta(3), gamma(1), delta(1), epsilon(1). CF(0) has three main subunits: a, b and c.</text>
</comment>
<name>A0A2H0RL42_9BACT</name>
<dbReference type="GO" id="GO:0012505">
    <property type="term" value="C:endomembrane system"/>
    <property type="evidence" value="ECO:0007669"/>
    <property type="project" value="UniProtKB-SubCell"/>
</dbReference>
<evidence type="ECO:0000313" key="12">
    <source>
        <dbReference type="Proteomes" id="UP000230833"/>
    </source>
</evidence>
<reference evidence="11 12" key="1">
    <citation type="submission" date="2017-09" db="EMBL/GenBank/DDBJ databases">
        <title>Depth-based differentiation of microbial function through sediment-hosted aquifers and enrichment of novel symbionts in the deep terrestrial subsurface.</title>
        <authorList>
            <person name="Probst A.J."/>
            <person name="Ladd B."/>
            <person name="Jarett J.K."/>
            <person name="Geller-Mcgrath D.E."/>
            <person name="Sieber C.M."/>
            <person name="Emerson J.B."/>
            <person name="Anantharaman K."/>
            <person name="Thomas B.C."/>
            <person name="Malmstrom R."/>
            <person name="Stieglmeier M."/>
            <person name="Klingl A."/>
            <person name="Woyke T."/>
            <person name="Ryan C.M."/>
            <person name="Banfield J.F."/>
        </authorList>
    </citation>
    <scope>NUCLEOTIDE SEQUENCE [LARGE SCALE GENOMIC DNA]</scope>
    <source>
        <strain evidence="11">CG10_big_fil_rev_8_21_14_0_10_45_14</strain>
    </source>
</reference>
<accession>A0A2H0RL42</accession>
<organism evidence="11 12">
    <name type="scientific">Candidatus Vogelbacteria bacterium CG10_big_fil_rev_8_21_14_0_10_45_14</name>
    <dbReference type="NCBI Taxonomy" id="1975042"/>
    <lineage>
        <taxon>Bacteria</taxon>
        <taxon>Candidatus Vogeliibacteriota</taxon>
    </lineage>
</organism>
<dbReference type="InterPro" id="IPR001469">
    <property type="entry name" value="ATP_synth_F1_dsu/esu"/>
</dbReference>
<keyword evidence="3 8" id="KW-0813">Transport</keyword>
<dbReference type="GO" id="GO:0045259">
    <property type="term" value="C:proton-transporting ATP synthase complex"/>
    <property type="evidence" value="ECO:0007669"/>
    <property type="project" value="UniProtKB-KW"/>
</dbReference>
<evidence type="ECO:0000256" key="1">
    <source>
        <dbReference type="ARBA" id="ARBA00004184"/>
    </source>
</evidence>